<organism evidence="2 3">
    <name type="scientific">Lepraria neglecta</name>
    <dbReference type="NCBI Taxonomy" id="209136"/>
    <lineage>
        <taxon>Eukaryota</taxon>
        <taxon>Fungi</taxon>
        <taxon>Dikarya</taxon>
        <taxon>Ascomycota</taxon>
        <taxon>Pezizomycotina</taxon>
        <taxon>Lecanoromycetes</taxon>
        <taxon>OSLEUM clade</taxon>
        <taxon>Lecanoromycetidae</taxon>
        <taxon>Lecanorales</taxon>
        <taxon>Lecanorineae</taxon>
        <taxon>Stereocaulaceae</taxon>
        <taxon>Lepraria</taxon>
    </lineage>
</organism>
<name>A0AAD9Z4H7_9LECA</name>
<dbReference type="Proteomes" id="UP001276659">
    <property type="component" value="Unassembled WGS sequence"/>
</dbReference>
<evidence type="ECO:0000256" key="1">
    <source>
        <dbReference type="SAM" id="MobiDB-lite"/>
    </source>
</evidence>
<feature type="compositionally biased region" description="Low complexity" evidence="1">
    <location>
        <begin position="102"/>
        <end position="119"/>
    </location>
</feature>
<proteinExistence type="predicted"/>
<dbReference type="AlphaFoldDB" id="A0AAD9Z4H7"/>
<accession>A0AAD9Z4H7</accession>
<gene>
    <name evidence="2" type="ORF">OEA41_008696</name>
</gene>
<sequence length="325" mass="36265">MGDIEFVLPDHERKIKSAQKCVQSIRHTISRTRQTHALLRSVITPPLIADNVQIIYDTYYQPGQWDFSPKDPEVICQSIGRSCEQAIDTRLDELRRSILPNSQQTSSSSASDLVASTTTQNLNEAGSVNPLDVRQGKRHRRNTSENEAGHKRARGSGENKAGFVDQDGQDDIVVTDKIIKKIRKGLKDLKVKDGVYFPPVPNTNESQQRLDLPDGVNNHLSAQISISVAWEGALWEQTVAAKVASNQYIWYLRLLASYFFLLRTSIIERDNISWQDTVSISASSVRNRVMWRKAASMVNSIILGLSSSSGWGSKAYLVIQALAGK</sequence>
<dbReference type="EMBL" id="JASNWA010000009">
    <property type="protein sequence ID" value="KAK3169313.1"/>
    <property type="molecule type" value="Genomic_DNA"/>
</dbReference>
<keyword evidence="3" id="KW-1185">Reference proteome</keyword>
<reference evidence="2" key="1">
    <citation type="submission" date="2022-11" db="EMBL/GenBank/DDBJ databases">
        <title>Chromosomal genome sequence assembly and mating type (MAT) locus characterization of the leprose asexual lichenized fungus Lepraria neglecta (Nyl.) Erichsen.</title>
        <authorList>
            <person name="Allen J.L."/>
            <person name="Pfeffer B."/>
        </authorList>
    </citation>
    <scope>NUCLEOTIDE SEQUENCE</scope>
    <source>
        <strain evidence="2">Allen 5258</strain>
    </source>
</reference>
<comment type="caution">
    <text evidence="2">The sequence shown here is derived from an EMBL/GenBank/DDBJ whole genome shotgun (WGS) entry which is preliminary data.</text>
</comment>
<protein>
    <submittedName>
        <fullName evidence="2">Uncharacterized protein</fullName>
    </submittedName>
</protein>
<evidence type="ECO:0000313" key="3">
    <source>
        <dbReference type="Proteomes" id="UP001276659"/>
    </source>
</evidence>
<feature type="region of interest" description="Disordered" evidence="1">
    <location>
        <begin position="99"/>
        <end position="164"/>
    </location>
</feature>
<evidence type="ECO:0000313" key="2">
    <source>
        <dbReference type="EMBL" id="KAK3169313.1"/>
    </source>
</evidence>